<sequence>MFSIEEQNIHLNAQPKNKTDAIKLAGRLLADSGKIGSRYIKSLLKREAVSNTYIGSGIAIPHGMTTDRHHIRETAVAVVQVPDGVAWGEDTVYVIVCLAAKSDEHIDLIRRLTHLIDDPQALQLLRETDSRQDIIGVLTGAKAESPMPPPGNLSAYTRHATAVVPGSIGLHARPASVFTECARGFVADVLVCCADRYANGKSMAALLKLGAKGGDTITILSAGDDAAAAVAALSKLVTDGLNEDDHTDEAPETLPSVGQLAAWEPAGARVFCRGAAASPGVAVATVFRVQREELLYPQESSDPDGEIRQLQDALQTADRELEQLITRTGNGKTDARAAILRAHRGILHDPELLQAATDRIRQGSSAAAAWNQCGEQFAADLAAHADARQAERAADYRDVARRVLGILVGQDRGLSLPGDRHCILVADDLSPSDTAGLDPEQVAGICTAAGGPASHTAITARSLGIPAVVGCGTKVWQLEDGAKAAVNGFAGWCCSGLQPEDHDRLEELQGILQDEAEQQQKARFSAAVTTDGSRMPVWANIANASQAAAAVEYGAEGVGLLRSEFLFLERSSAPSEDEQYHVYREIAEKLAGAPLIVRTLDIGGDKQIPYLDTRYAEENPFLGVRGIRLCLQNRDLFRVQLRALYRASRSGDLRIMLPMVSSLEELREAREICREVCAQVGGTEVPIGIMIEVPSAVVLADELAAEADFFSVGTNDLTQYTLAMDRLHPLLSCQADSFHPAVLRMIKLAAEAARRHGIPCGVCGGMASDPQGAVLLTGMGIDELSVDGPAVPRIKAAIRAVSRQDAQQLAERAASCSTAGEVRQLLGTGGSHE</sequence>
<dbReference type="Gene3D" id="3.20.20.60">
    <property type="entry name" value="Phosphoenolpyruvate-binding domains"/>
    <property type="match status" value="1"/>
</dbReference>
<dbReference type="SUPFAM" id="SSF55804">
    <property type="entry name" value="Phoshotransferase/anion transport protein"/>
    <property type="match status" value="1"/>
</dbReference>
<reference evidence="18" key="1">
    <citation type="journal article" date="2013" name="Stand. Genomic Sci.">
        <title>Complete genome sequence of the halophilic bacterium Spirochaeta africana type strain (Z-7692(T)) from the alkaline Lake Magadi in the East African Rift.</title>
        <authorList>
            <person name="Liolos K."/>
            <person name="Abt B."/>
            <person name="Scheuner C."/>
            <person name="Teshima H."/>
            <person name="Held B."/>
            <person name="Lapidus A."/>
            <person name="Nolan M."/>
            <person name="Lucas S."/>
            <person name="Deshpande S."/>
            <person name="Cheng J.F."/>
            <person name="Tapia R."/>
            <person name="Goodwin L.A."/>
            <person name="Pitluck S."/>
            <person name="Pagani I."/>
            <person name="Ivanova N."/>
            <person name="Mavromatis K."/>
            <person name="Mikhailova N."/>
            <person name="Huntemann M."/>
            <person name="Pati A."/>
            <person name="Chen A."/>
            <person name="Palaniappan K."/>
            <person name="Land M."/>
            <person name="Rohde M."/>
            <person name="Tindall B.J."/>
            <person name="Detter J.C."/>
            <person name="Goker M."/>
            <person name="Bristow J."/>
            <person name="Eisen J.A."/>
            <person name="Markowitz V."/>
            <person name="Hugenholtz P."/>
            <person name="Woyke T."/>
            <person name="Klenk H.P."/>
            <person name="Kyrpides N.C."/>
        </authorList>
    </citation>
    <scope>NUCLEOTIDE SEQUENCE</scope>
    <source>
        <strain evidence="18">ATCC 700263 / DSM 8902 / Z-7692</strain>
    </source>
</reference>
<dbReference type="PROSITE" id="PS51350">
    <property type="entry name" value="PTS_HPR_DOM"/>
    <property type="match status" value="1"/>
</dbReference>
<dbReference type="PROSITE" id="PS00742">
    <property type="entry name" value="PEP_ENZYMES_2"/>
    <property type="match status" value="1"/>
</dbReference>
<gene>
    <name evidence="17" type="ordered locus">Spiaf_0683</name>
</gene>
<dbReference type="InterPro" id="IPR035895">
    <property type="entry name" value="HPr-like_sf"/>
</dbReference>
<dbReference type="InterPro" id="IPR006318">
    <property type="entry name" value="PTS_EI-like"/>
</dbReference>
<evidence type="ECO:0000256" key="6">
    <source>
        <dbReference type="ARBA" id="ARBA00022448"/>
    </source>
</evidence>
<dbReference type="GO" id="GO:0016301">
    <property type="term" value="F:kinase activity"/>
    <property type="evidence" value="ECO:0007669"/>
    <property type="project" value="UniProtKB-KW"/>
</dbReference>
<evidence type="ECO:0000256" key="11">
    <source>
        <dbReference type="ARBA" id="ARBA00022683"/>
    </source>
</evidence>
<dbReference type="NCBIfam" id="TIGR01003">
    <property type="entry name" value="PTS_HPr_family"/>
    <property type="match status" value="1"/>
</dbReference>
<dbReference type="EMBL" id="CP003282">
    <property type="protein sequence ID" value="AFG36783.1"/>
    <property type="molecule type" value="Genomic_DNA"/>
</dbReference>
<keyword evidence="8" id="KW-0597">Phosphoprotein</keyword>
<dbReference type="Pfam" id="PF05524">
    <property type="entry name" value="PEP-utilisers_N"/>
    <property type="match status" value="1"/>
</dbReference>
<dbReference type="PROSITE" id="PS00369">
    <property type="entry name" value="PTS_HPR_HIS"/>
    <property type="match status" value="1"/>
</dbReference>
<keyword evidence="18" id="KW-1185">Reference proteome</keyword>
<keyword evidence="14" id="KW-0460">Magnesium</keyword>
<keyword evidence="13" id="KW-0418">Kinase</keyword>
<keyword evidence="10 17" id="KW-0808">Transferase</keyword>
<keyword evidence="11" id="KW-0598">Phosphotransferase system</keyword>
<evidence type="ECO:0000256" key="13">
    <source>
        <dbReference type="ARBA" id="ARBA00022777"/>
    </source>
</evidence>
<dbReference type="Gene3D" id="3.50.30.10">
    <property type="entry name" value="Phosphohistidine domain"/>
    <property type="match status" value="1"/>
</dbReference>
<dbReference type="Pfam" id="PF02896">
    <property type="entry name" value="PEP-utilizers_C"/>
    <property type="match status" value="1"/>
</dbReference>
<dbReference type="Pfam" id="PF00359">
    <property type="entry name" value="PTS_EIIA_2"/>
    <property type="match status" value="1"/>
</dbReference>
<dbReference type="InterPro" id="IPR040442">
    <property type="entry name" value="Pyrv_kinase-like_dom_sf"/>
</dbReference>
<dbReference type="OrthoDB" id="9765468at2"/>
<dbReference type="AlphaFoldDB" id="H9UGZ0"/>
<feature type="domain" description="PTS EIIA type-2" evidence="15">
    <location>
        <begin position="2"/>
        <end position="141"/>
    </location>
</feature>
<dbReference type="InterPro" id="IPR001020">
    <property type="entry name" value="PTS_HPr_His_P_site"/>
</dbReference>
<dbReference type="InterPro" id="IPR000121">
    <property type="entry name" value="PEP_util_C"/>
</dbReference>
<feature type="domain" description="HPr" evidence="16">
    <location>
        <begin position="157"/>
        <end position="244"/>
    </location>
</feature>
<evidence type="ECO:0000256" key="14">
    <source>
        <dbReference type="ARBA" id="ARBA00022842"/>
    </source>
</evidence>
<protein>
    <recommendedName>
        <fullName evidence="5">phosphoenolpyruvate--protein phosphotransferase</fullName>
        <ecNumber evidence="5">2.7.3.9</ecNumber>
    </recommendedName>
</protein>
<evidence type="ECO:0000256" key="10">
    <source>
        <dbReference type="ARBA" id="ARBA00022679"/>
    </source>
</evidence>
<evidence type="ECO:0000313" key="17">
    <source>
        <dbReference type="EMBL" id="AFG36783.1"/>
    </source>
</evidence>
<keyword evidence="6" id="KW-0813">Transport</keyword>
<evidence type="ECO:0000256" key="8">
    <source>
        <dbReference type="ARBA" id="ARBA00022553"/>
    </source>
</evidence>
<evidence type="ECO:0000256" key="5">
    <source>
        <dbReference type="ARBA" id="ARBA00012232"/>
    </source>
</evidence>
<organism evidence="17 18">
    <name type="scientific">Spirochaeta africana (strain ATCC 700263 / DSM 8902 / Z-7692)</name>
    <dbReference type="NCBI Taxonomy" id="889378"/>
    <lineage>
        <taxon>Bacteria</taxon>
        <taxon>Pseudomonadati</taxon>
        <taxon>Spirochaetota</taxon>
        <taxon>Spirochaetia</taxon>
        <taxon>Spirochaetales</taxon>
        <taxon>Spirochaetaceae</taxon>
        <taxon>Spirochaeta</taxon>
    </lineage>
</organism>
<evidence type="ECO:0000256" key="7">
    <source>
        <dbReference type="ARBA" id="ARBA00022490"/>
    </source>
</evidence>
<evidence type="ECO:0000256" key="12">
    <source>
        <dbReference type="ARBA" id="ARBA00022723"/>
    </source>
</evidence>
<accession>H9UGZ0</accession>
<dbReference type="Gene3D" id="1.10.274.10">
    <property type="entry name" value="PtsI, HPr-binding domain"/>
    <property type="match status" value="1"/>
</dbReference>
<dbReference type="InterPro" id="IPR016152">
    <property type="entry name" value="PTrfase/Anion_transptr"/>
</dbReference>
<dbReference type="InterPro" id="IPR002178">
    <property type="entry name" value="PTS_EIIA_type-2_dom"/>
</dbReference>
<keyword evidence="7" id="KW-0963">Cytoplasm</keyword>
<dbReference type="InterPro" id="IPR000032">
    <property type="entry name" value="HPr-like"/>
</dbReference>
<dbReference type="InterPro" id="IPR023151">
    <property type="entry name" value="PEP_util_CS"/>
</dbReference>
<dbReference type="KEGG" id="sfc:Spiaf_0683"/>
<dbReference type="Pfam" id="PF00391">
    <property type="entry name" value="PEP-utilizers"/>
    <property type="match status" value="1"/>
</dbReference>
<dbReference type="SUPFAM" id="SSF55594">
    <property type="entry name" value="HPr-like"/>
    <property type="match status" value="1"/>
</dbReference>
<evidence type="ECO:0000256" key="9">
    <source>
        <dbReference type="ARBA" id="ARBA00022597"/>
    </source>
</evidence>
<dbReference type="SUPFAM" id="SSF51621">
    <property type="entry name" value="Phosphoenolpyruvate/pyruvate domain"/>
    <property type="match status" value="1"/>
</dbReference>
<dbReference type="SUPFAM" id="SSF52009">
    <property type="entry name" value="Phosphohistidine domain"/>
    <property type="match status" value="1"/>
</dbReference>
<dbReference type="NCBIfam" id="TIGR01417">
    <property type="entry name" value="PTS_I_fam"/>
    <property type="match status" value="1"/>
</dbReference>
<dbReference type="InterPro" id="IPR008279">
    <property type="entry name" value="PEP-util_enz_mobile_dom"/>
</dbReference>
<dbReference type="eggNOG" id="COG1080">
    <property type="taxonomic scope" value="Bacteria"/>
</dbReference>
<dbReference type="Pfam" id="PF00381">
    <property type="entry name" value="PTS-HPr"/>
    <property type="match status" value="1"/>
</dbReference>
<proteinExistence type="inferred from homology"/>
<dbReference type="PROSITE" id="PS00372">
    <property type="entry name" value="PTS_EIIA_TYPE_2_HIS"/>
    <property type="match status" value="1"/>
</dbReference>
<dbReference type="GO" id="GO:0005737">
    <property type="term" value="C:cytoplasm"/>
    <property type="evidence" value="ECO:0007669"/>
    <property type="project" value="UniProtKB-SubCell"/>
</dbReference>
<keyword evidence="9" id="KW-0762">Sugar transport</keyword>
<evidence type="ECO:0000259" key="15">
    <source>
        <dbReference type="PROSITE" id="PS51094"/>
    </source>
</evidence>
<evidence type="ECO:0000259" key="16">
    <source>
        <dbReference type="PROSITE" id="PS51350"/>
    </source>
</evidence>
<dbReference type="InterPro" id="IPR050499">
    <property type="entry name" value="PEP-utilizing_PTS_enzyme"/>
</dbReference>
<comment type="catalytic activity">
    <reaction evidence="1">
        <text>L-histidyl-[protein] + phosphoenolpyruvate = N(pros)-phospho-L-histidyl-[protein] + pyruvate</text>
        <dbReference type="Rhea" id="RHEA:23880"/>
        <dbReference type="Rhea" id="RHEA-COMP:9745"/>
        <dbReference type="Rhea" id="RHEA-COMP:9746"/>
        <dbReference type="ChEBI" id="CHEBI:15361"/>
        <dbReference type="ChEBI" id="CHEBI:29979"/>
        <dbReference type="ChEBI" id="CHEBI:58702"/>
        <dbReference type="ChEBI" id="CHEBI:64837"/>
        <dbReference type="EC" id="2.7.3.9"/>
    </reaction>
</comment>
<dbReference type="RefSeq" id="WP_014454780.1">
    <property type="nucleotide sequence ID" value="NC_017098.1"/>
</dbReference>
<dbReference type="InterPro" id="IPR015813">
    <property type="entry name" value="Pyrv/PenolPyrv_kinase-like_dom"/>
</dbReference>
<dbReference type="STRING" id="889378.Spiaf_0683"/>
<dbReference type="HOGENOM" id="CLU_007308_4_1_12"/>
<comment type="subcellular location">
    <subcellularLocation>
        <location evidence="3">Cytoplasm</location>
    </subcellularLocation>
</comment>
<evidence type="ECO:0000256" key="1">
    <source>
        <dbReference type="ARBA" id="ARBA00000683"/>
    </source>
</evidence>
<evidence type="ECO:0000256" key="3">
    <source>
        <dbReference type="ARBA" id="ARBA00004496"/>
    </source>
</evidence>
<dbReference type="PANTHER" id="PTHR46244:SF6">
    <property type="entry name" value="PHOSPHOENOLPYRUVATE-PROTEIN PHOSPHOTRANSFERASE"/>
    <property type="match status" value="1"/>
</dbReference>
<dbReference type="Gene3D" id="3.30.1340.10">
    <property type="entry name" value="HPr-like"/>
    <property type="match status" value="1"/>
</dbReference>
<dbReference type="PROSITE" id="PS51094">
    <property type="entry name" value="PTS_EIIA_TYPE_2"/>
    <property type="match status" value="1"/>
</dbReference>
<dbReference type="CDD" id="cd00367">
    <property type="entry name" value="PTS-HPr_like"/>
    <property type="match status" value="1"/>
</dbReference>
<dbReference type="InterPro" id="IPR008731">
    <property type="entry name" value="PTS_EIN"/>
</dbReference>
<dbReference type="PRINTS" id="PR00107">
    <property type="entry name" value="PHOSPHOCPHPR"/>
</dbReference>
<dbReference type="SUPFAM" id="SSF47831">
    <property type="entry name" value="Enzyme I of the PEP:sugar phosphotransferase system HPr-binding (sub)domain"/>
    <property type="match status" value="1"/>
</dbReference>
<dbReference type="InterPro" id="IPR036618">
    <property type="entry name" value="PtsI_HPr-bd_sf"/>
</dbReference>
<evidence type="ECO:0000256" key="2">
    <source>
        <dbReference type="ARBA" id="ARBA00001946"/>
    </source>
</evidence>
<dbReference type="GO" id="GO:0046872">
    <property type="term" value="F:metal ion binding"/>
    <property type="evidence" value="ECO:0007669"/>
    <property type="project" value="UniProtKB-KW"/>
</dbReference>
<dbReference type="PRINTS" id="PR01736">
    <property type="entry name" value="PHPHTRNFRASE"/>
</dbReference>
<dbReference type="EC" id="2.7.3.9" evidence="5"/>
<dbReference type="Proteomes" id="UP000007383">
    <property type="component" value="Chromosome"/>
</dbReference>
<keyword evidence="12" id="KW-0479">Metal-binding</keyword>
<dbReference type="CDD" id="cd00211">
    <property type="entry name" value="PTS_IIA_fru"/>
    <property type="match status" value="1"/>
</dbReference>
<dbReference type="Gene3D" id="3.40.930.10">
    <property type="entry name" value="Mannitol-specific EII, Chain A"/>
    <property type="match status" value="1"/>
</dbReference>
<dbReference type="GO" id="GO:0008965">
    <property type="term" value="F:phosphoenolpyruvate-protein phosphotransferase activity"/>
    <property type="evidence" value="ECO:0007669"/>
    <property type="project" value="UniProtKB-EC"/>
</dbReference>
<evidence type="ECO:0000313" key="18">
    <source>
        <dbReference type="Proteomes" id="UP000007383"/>
    </source>
</evidence>
<dbReference type="GO" id="GO:0009401">
    <property type="term" value="P:phosphoenolpyruvate-dependent sugar phosphotransferase system"/>
    <property type="evidence" value="ECO:0007669"/>
    <property type="project" value="UniProtKB-KW"/>
</dbReference>
<dbReference type="InterPro" id="IPR036637">
    <property type="entry name" value="Phosphohistidine_dom_sf"/>
</dbReference>
<dbReference type="PATRIC" id="fig|889378.3.peg.692"/>
<comment type="cofactor">
    <cofactor evidence="2">
        <name>Mg(2+)</name>
        <dbReference type="ChEBI" id="CHEBI:18420"/>
    </cofactor>
</comment>
<dbReference type="PANTHER" id="PTHR46244">
    <property type="entry name" value="PHOSPHOENOLPYRUVATE-PROTEIN PHOSPHOTRANSFERASE"/>
    <property type="match status" value="1"/>
</dbReference>
<name>H9UGZ0_SPIAZ</name>
<comment type="similarity">
    <text evidence="4">Belongs to the PEP-utilizing enzyme family.</text>
</comment>
<evidence type="ECO:0000256" key="4">
    <source>
        <dbReference type="ARBA" id="ARBA00007837"/>
    </source>
</evidence>